<organism evidence="1">
    <name type="scientific">Nothobranchius furzeri</name>
    <name type="common">Turquoise killifish</name>
    <dbReference type="NCBI Taxonomy" id="105023"/>
    <lineage>
        <taxon>Eukaryota</taxon>
        <taxon>Metazoa</taxon>
        <taxon>Chordata</taxon>
        <taxon>Craniata</taxon>
        <taxon>Vertebrata</taxon>
        <taxon>Euteleostomi</taxon>
        <taxon>Actinopterygii</taxon>
        <taxon>Neopterygii</taxon>
        <taxon>Teleostei</taxon>
        <taxon>Neoteleostei</taxon>
        <taxon>Acanthomorphata</taxon>
        <taxon>Ovalentaria</taxon>
        <taxon>Atherinomorphae</taxon>
        <taxon>Cyprinodontiformes</taxon>
        <taxon>Nothobranchiidae</taxon>
        <taxon>Nothobranchius</taxon>
    </lineage>
</organism>
<sequence>MKPVWIERTDPRSALASTREALHRDLVTSIKVDHLENPNKVLEIISNSDFHLQSSFVVVICGSSGERGCETAQNIRSDLGSALQEEIFYKKQDHEVKLGIFFLLCGLLLK</sequence>
<dbReference type="EMBL" id="HAEJ01000211">
    <property type="protein sequence ID" value="SBS40668.1"/>
    <property type="molecule type" value="Transcribed_RNA"/>
</dbReference>
<proteinExistence type="predicted"/>
<name>A0A1A8B7Y0_NOTFU</name>
<reference evidence="1" key="2">
    <citation type="submission" date="2016-06" db="EMBL/GenBank/DDBJ databases">
        <title>The genome of a short-lived fish provides insights into sex chromosome evolution and the genetic control of aging.</title>
        <authorList>
            <person name="Reichwald K."/>
            <person name="Felder M."/>
            <person name="Petzold A."/>
            <person name="Koch P."/>
            <person name="Groth M."/>
            <person name="Platzer M."/>
        </authorList>
    </citation>
    <scope>NUCLEOTIDE SEQUENCE</scope>
    <source>
        <tissue evidence="1">Brain</tissue>
    </source>
</reference>
<protein>
    <submittedName>
        <fullName evidence="1">Uncharacterized protein</fullName>
    </submittedName>
</protein>
<reference evidence="1" key="1">
    <citation type="submission" date="2016-05" db="EMBL/GenBank/DDBJ databases">
        <authorList>
            <person name="Lavstsen T."/>
            <person name="Jespersen J.S."/>
        </authorList>
    </citation>
    <scope>NUCLEOTIDE SEQUENCE</scope>
    <source>
        <tissue evidence="1">Brain</tissue>
    </source>
</reference>
<gene>
    <name evidence="1" type="primary">Nfu_g_1_015996</name>
</gene>
<evidence type="ECO:0000313" key="1">
    <source>
        <dbReference type="EMBL" id="SBP63354.1"/>
    </source>
</evidence>
<accession>A0A1A8B7Y0</accession>
<dbReference type="AlphaFoldDB" id="A0A1A8B7Y0"/>
<dbReference type="EMBL" id="HADY01024869">
    <property type="protein sequence ID" value="SBP63354.1"/>
    <property type="molecule type" value="Transcribed_RNA"/>
</dbReference>